<evidence type="ECO:0000313" key="2">
    <source>
        <dbReference type="EMBL" id="KAB1660066.1"/>
    </source>
</evidence>
<protein>
    <submittedName>
        <fullName evidence="2">Siderophore-interacting protein</fullName>
    </submittedName>
</protein>
<keyword evidence="3" id="KW-1185">Reference proteome</keyword>
<feature type="domain" description="SIP-like Rossmann fold" evidence="1">
    <location>
        <begin position="7"/>
        <end position="112"/>
    </location>
</feature>
<organism evidence="2 3">
    <name type="scientific">Pseudoclavibacter chungangensis</name>
    <dbReference type="NCBI Taxonomy" id="587635"/>
    <lineage>
        <taxon>Bacteria</taxon>
        <taxon>Bacillati</taxon>
        <taxon>Actinomycetota</taxon>
        <taxon>Actinomycetes</taxon>
        <taxon>Micrococcales</taxon>
        <taxon>Microbacteriaceae</taxon>
        <taxon>Pseudoclavibacter</taxon>
    </lineage>
</organism>
<sequence length="139" mass="15547">MPPLICLFIGDQSDLPQIRRLCDELPTDSYGQIFIEVTTRLQVVRWSPPAGMTLTWLCRDESRGRGGAVAKRGELATRALRAWAAEWLPEDGTATDGPYSMWVGCSSSPLVTFEYHELRERLACEPEHFRGARPGSHDG</sequence>
<comment type="caution">
    <text evidence="2">The sequence shown here is derived from an EMBL/GenBank/DDBJ whole genome shotgun (WGS) entry which is preliminary data.</text>
</comment>
<name>A0A7J5BZV7_9MICO</name>
<dbReference type="Gene3D" id="3.40.50.80">
    <property type="entry name" value="Nucleotide-binding domain of ferredoxin-NADP reductase (FNR) module"/>
    <property type="match status" value="1"/>
</dbReference>
<gene>
    <name evidence="2" type="ORF">F8O01_03815</name>
</gene>
<proteinExistence type="predicted"/>
<dbReference type="OrthoDB" id="5123323at2"/>
<dbReference type="InterPro" id="IPR039261">
    <property type="entry name" value="FNR_nucleotide-bd"/>
</dbReference>
<evidence type="ECO:0000259" key="1">
    <source>
        <dbReference type="Pfam" id="PF04954"/>
    </source>
</evidence>
<dbReference type="AlphaFoldDB" id="A0A7J5BZV7"/>
<reference evidence="2 3" key="1">
    <citation type="submission" date="2019-09" db="EMBL/GenBank/DDBJ databases">
        <title>Phylogeny of genus Pseudoclavibacter and closely related genus.</title>
        <authorList>
            <person name="Li Y."/>
        </authorList>
    </citation>
    <scope>NUCLEOTIDE SEQUENCE [LARGE SCALE GENOMIC DNA]</scope>
    <source>
        <strain evidence="2 3">DSM 23821</strain>
    </source>
</reference>
<evidence type="ECO:0000313" key="3">
    <source>
        <dbReference type="Proteomes" id="UP000467240"/>
    </source>
</evidence>
<dbReference type="InterPro" id="IPR007037">
    <property type="entry name" value="SIP_rossman_dom"/>
</dbReference>
<dbReference type="Pfam" id="PF04954">
    <property type="entry name" value="SIP"/>
    <property type="match status" value="1"/>
</dbReference>
<dbReference type="RefSeq" id="WP_158039562.1">
    <property type="nucleotide sequence ID" value="NZ_JACCFV010000001.1"/>
</dbReference>
<dbReference type="EMBL" id="WBJZ01000004">
    <property type="protein sequence ID" value="KAB1660066.1"/>
    <property type="molecule type" value="Genomic_DNA"/>
</dbReference>
<dbReference type="Proteomes" id="UP000467240">
    <property type="component" value="Unassembled WGS sequence"/>
</dbReference>
<accession>A0A7J5BZV7</accession>